<keyword evidence="1" id="KW-0472">Membrane</keyword>
<feature type="transmembrane region" description="Helical" evidence="1">
    <location>
        <begin position="176"/>
        <end position="200"/>
    </location>
</feature>
<dbReference type="EnsemblPlants" id="TuG1812G0600003771.01.T01">
    <property type="protein sequence ID" value="TuG1812G0600003771.01.T01.cds241887"/>
    <property type="gene ID" value="TuG1812G0600003771.01"/>
</dbReference>
<keyword evidence="1" id="KW-0812">Transmembrane</keyword>
<keyword evidence="1" id="KW-1133">Transmembrane helix</keyword>
<organism evidence="2 3">
    <name type="scientific">Triticum urartu</name>
    <name type="common">Red wild einkorn</name>
    <name type="synonym">Crithodium urartu</name>
    <dbReference type="NCBI Taxonomy" id="4572"/>
    <lineage>
        <taxon>Eukaryota</taxon>
        <taxon>Viridiplantae</taxon>
        <taxon>Streptophyta</taxon>
        <taxon>Embryophyta</taxon>
        <taxon>Tracheophyta</taxon>
        <taxon>Spermatophyta</taxon>
        <taxon>Magnoliopsida</taxon>
        <taxon>Liliopsida</taxon>
        <taxon>Poales</taxon>
        <taxon>Poaceae</taxon>
        <taxon>BOP clade</taxon>
        <taxon>Pooideae</taxon>
        <taxon>Triticodae</taxon>
        <taxon>Triticeae</taxon>
        <taxon>Triticinae</taxon>
        <taxon>Triticum</taxon>
    </lineage>
</organism>
<reference evidence="3" key="1">
    <citation type="journal article" date="2013" name="Nature">
        <title>Draft genome of the wheat A-genome progenitor Triticum urartu.</title>
        <authorList>
            <person name="Ling H.Q."/>
            <person name="Zhao S."/>
            <person name="Liu D."/>
            <person name="Wang J."/>
            <person name="Sun H."/>
            <person name="Zhang C."/>
            <person name="Fan H."/>
            <person name="Li D."/>
            <person name="Dong L."/>
            <person name="Tao Y."/>
            <person name="Gao C."/>
            <person name="Wu H."/>
            <person name="Li Y."/>
            <person name="Cui Y."/>
            <person name="Guo X."/>
            <person name="Zheng S."/>
            <person name="Wang B."/>
            <person name="Yu K."/>
            <person name="Liang Q."/>
            <person name="Yang W."/>
            <person name="Lou X."/>
            <person name="Chen J."/>
            <person name="Feng M."/>
            <person name="Jian J."/>
            <person name="Zhang X."/>
            <person name="Luo G."/>
            <person name="Jiang Y."/>
            <person name="Liu J."/>
            <person name="Wang Z."/>
            <person name="Sha Y."/>
            <person name="Zhang B."/>
            <person name="Wu H."/>
            <person name="Tang D."/>
            <person name="Shen Q."/>
            <person name="Xue P."/>
            <person name="Zou S."/>
            <person name="Wang X."/>
            <person name="Liu X."/>
            <person name="Wang F."/>
            <person name="Yang Y."/>
            <person name="An X."/>
            <person name="Dong Z."/>
            <person name="Zhang K."/>
            <person name="Zhang X."/>
            <person name="Luo M.C."/>
            <person name="Dvorak J."/>
            <person name="Tong Y."/>
            <person name="Wang J."/>
            <person name="Yang H."/>
            <person name="Li Z."/>
            <person name="Wang D."/>
            <person name="Zhang A."/>
            <person name="Wang J."/>
        </authorList>
    </citation>
    <scope>NUCLEOTIDE SEQUENCE</scope>
    <source>
        <strain evidence="3">cv. G1812</strain>
    </source>
</reference>
<keyword evidence="3" id="KW-1185">Reference proteome</keyword>
<dbReference type="Proteomes" id="UP000015106">
    <property type="component" value="Chromosome 6"/>
</dbReference>
<evidence type="ECO:0000256" key="1">
    <source>
        <dbReference type="SAM" id="Phobius"/>
    </source>
</evidence>
<feature type="transmembrane region" description="Helical" evidence="1">
    <location>
        <begin position="233"/>
        <end position="253"/>
    </location>
</feature>
<feature type="transmembrane region" description="Helical" evidence="1">
    <location>
        <begin position="38"/>
        <end position="67"/>
    </location>
</feature>
<evidence type="ECO:0000313" key="3">
    <source>
        <dbReference type="Proteomes" id="UP000015106"/>
    </source>
</evidence>
<evidence type="ECO:0000313" key="2">
    <source>
        <dbReference type="EnsemblPlants" id="TuG1812G0600003771.01.T01.cds241887"/>
    </source>
</evidence>
<reference evidence="2" key="2">
    <citation type="submission" date="2018-03" db="EMBL/GenBank/DDBJ databases">
        <title>The Triticum urartu genome reveals the dynamic nature of wheat genome evolution.</title>
        <authorList>
            <person name="Ling H."/>
            <person name="Ma B."/>
            <person name="Shi X."/>
            <person name="Liu H."/>
            <person name="Dong L."/>
            <person name="Sun H."/>
            <person name="Cao Y."/>
            <person name="Gao Q."/>
            <person name="Zheng S."/>
            <person name="Li Y."/>
            <person name="Yu Y."/>
            <person name="Du H."/>
            <person name="Qi M."/>
            <person name="Li Y."/>
            <person name="Yu H."/>
            <person name="Cui Y."/>
            <person name="Wang N."/>
            <person name="Chen C."/>
            <person name="Wu H."/>
            <person name="Zhao Y."/>
            <person name="Zhang J."/>
            <person name="Li Y."/>
            <person name="Zhou W."/>
            <person name="Zhang B."/>
            <person name="Hu W."/>
            <person name="Eijk M."/>
            <person name="Tang J."/>
            <person name="Witsenboer H."/>
            <person name="Zhao S."/>
            <person name="Li Z."/>
            <person name="Zhang A."/>
            <person name="Wang D."/>
            <person name="Liang C."/>
        </authorList>
    </citation>
    <scope>NUCLEOTIDE SEQUENCE [LARGE SCALE GENOMIC DNA]</scope>
    <source>
        <strain evidence="2">cv. G1812</strain>
    </source>
</reference>
<protein>
    <submittedName>
        <fullName evidence="2">Uncharacterized protein</fullName>
    </submittedName>
</protein>
<feature type="transmembrane region" description="Helical" evidence="1">
    <location>
        <begin position="144"/>
        <end position="164"/>
    </location>
</feature>
<proteinExistence type="predicted"/>
<dbReference type="AlphaFoldDB" id="A0A8R7UV55"/>
<feature type="transmembrane region" description="Helical" evidence="1">
    <location>
        <begin position="298"/>
        <end position="318"/>
    </location>
</feature>
<reference evidence="2" key="3">
    <citation type="submission" date="2022-06" db="UniProtKB">
        <authorList>
            <consortium name="EnsemblPlants"/>
        </authorList>
    </citation>
    <scope>IDENTIFICATION</scope>
</reference>
<dbReference type="Gramene" id="TuG1812G0600003771.01.T01">
    <property type="protein sequence ID" value="TuG1812G0600003771.01.T01.cds241887"/>
    <property type="gene ID" value="TuG1812G0600003771.01"/>
</dbReference>
<feature type="transmembrane region" description="Helical" evidence="1">
    <location>
        <begin position="105"/>
        <end position="132"/>
    </location>
</feature>
<accession>A0A8R7UV55</accession>
<feature type="transmembrane region" description="Helical" evidence="1">
    <location>
        <begin position="265"/>
        <end position="286"/>
    </location>
</feature>
<feature type="transmembrane region" description="Helical" evidence="1">
    <location>
        <begin position="325"/>
        <end position="346"/>
    </location>
</feature>
<feature type="transmembrane region" description="Helical" evidence="1">
    <location>
        <begin position="12"/>
        <end position="32"/>
    </location>
</feature>
<feature type="transmembrane region" description="Helical" evidence="1">
    <location>
        <begin position="207"/>
        <end position="227"/>
    </location>
</feature>
<sequence length="401" mass="39963">MRLRAGHSSVSMLPVGASGLLVVTVTTGELLLDVLHGILLLVDATGALCSLIGHSGVFVLPVGAASGRGAMCRRVGVSLLPKGVTGLLAVIVATGELLLGVLHDALLLACAACAVRLCVSHSSVSVLPIGAVGGRGVMRPRAGVVPVGASSLLVVVMAVGELLLEVLHDTLRLVGVVYHCAGHSGVSLLTICVVCGCGAMHPHSSHFGVFLAPVGATSLLVVTMATRELLLDVIHGALLLAGAICPRVGVSLLPIGVTGGKGAMCCSVGVSLLFIGVAGLLAIIVATGELGLDIVHDALFLSVAVCPPAGHFGVSLLAMHHRAGLSLLTVSATGVLVVFVSTRQLVVDVLHDALLLAGVGVMHPRASGSGVFVLPVGTIGGRGAMCPRTGVSLLHIGAASG</sequence>
<name>A0A8R7UV55_TRIUA</name>
<feature type="transmembrane region" description="Helical" evidence="1">
    <location>
        <begin position="79"/>
        <end position="99"/>
    </location>
</feature>